<evidence type="ECO:0000313" key="1">
    <source>
        <dbReference type="Ensembl" id="ENSSHBP00005015710.1"/>
    </source>
</evidence>
<protein>
    <submittedName>
        <fullName evidence="1">Uncharacterized protein</fullName>
    </submittedName>
</protein>
<reference evidence="1" key="1">
    <citation type="submission" date="2025-08" db="UniProtKB">
        <authorList>
            <consortium name="Ensembl"/>
        </authorList>
    </citation>
    <scope>IDENTIFICATION</scope>
</reference>
<dbReference type="AlphaFoldDB" id="A0A672UK79"/>
<reference evidence="1" key="2">
    <citation type="submission" date="2025-09" db="UniProtKB">
        <authorList>
            <consortium name="Ensembl"/>
        </authorList>
    </citation>
    <scope>IDENTIFICATION</scope>
</reference>
<proteinExistence type="predicted"/>
<dbReference type="Ensembl" id="ENSSHBT00005018816.1">
    <property type="protein sequence ID" value="ENSSHBP00005015710.1"/>
    <property type="gene ID" value="ENSSHBG00005013724.1"/>
</dbReference>
<sequence length="220" mass="23788">CELQPEPLLLVPLHKVVVDDGATRDQVVVDATWGQVVVDDGATRGQVVVDATWGQVVVDDGATRDQVVVDATWGQVVVDDGATWGQVVVDDTWGQVVVDDTWGQVVVDDGGTWGQVVVDDTRGQVVVGDKPPWRRPGTICSMEKLQRCLLGHLGSPKAYLLGWVEGTFKLIWFHLLLEKVAPRWPWSRNGAFPSSFGQPMGEELDVGMKGCSIGTTSGSV</sequence>
<dbReference type="InParanoid" id="A0A672UK79"/>
<evidence type="ECO:0000313" key="2">
    <source>
        <dbReference type="Proteomes" id="UP000472266"/>
    </source>
</evidence>
<dbReference type="Proteomes" id="UP000472266">
    <property type="component" value="Unplaced"/>
</dbReference>
<organism evidence="1 2">
    <name type="scientific">Strigops habroptila</name>
    <name type="common">Kakapo</name>
    <dbReference type="NCBI Taxonomy" id="2489341"/>
    <lineage>
        <taxon>Eukaryota</taxon>
        <taxon>Metazoa</taxon>
        <taxon>Chordata</taxon>
        <taxon>Craniata</taxon>
        <taxon>Vertebrata</taxon>
        <taxon>Euteleostomi</taxon>
        <taxon>Archelosauria</taxon>
        <taxon>Archosauria</taxon>
        <taxon>Dinosauria</taxon>
        <taxon>Saurischia</taxon>
        <taxon>Theropoda</taxon>
        <taxon>Coelurosauria</taxon>
        <taxon>Aves</taxon>
        <taxon>Neognathae</taxon>
        <taxon>Neoaves</taxon>
        <taxon>Telluraves</taxon>
        <taxon>Australaves</taxon>
        <taxon>Psittaciformes</taxon>
        <taxon>Psittacidae</taxon>
        <taxon>Strigops</taxon>
    </lineage>
</organism>
<accession>A0A672UK79</accession>
<keyword evidence="2" id="KW-1185">Reference proteome</keyword>
<name>A0A672UK79_STRHB</name>